<dbReference type="PANTHER" id="PTHR37815">
    <property type="entry name" value="UPF0397 PROTEIN BC_2624-RELATED"/>
    <property type="match status" value="1"/>
</dbReference>
<keyword evidence="1 5" id="KW-1003">Cell membrane</keyword>
<reference evidence="6 7" key="1">
    <citation type="submission" date="2024-03" db="EMBL/GenBank/DDBJ databases">
        <title>Human intestinal bacterial collection.</title>
        <authorList>
            <person name="Pauvert C."/>
            <person name="Hitch T.C.A."/>
            <person name="Clavel T."/>
        </authorList>
    </citation>
    <scope>NUCLEOTIDE SEQUENCE [LARGE SCALE GENOMIC DNA]</scope>
    <source>
        <strain evidence="6 7">CLA-SR-H024</strain>
    </source>
</reference>
<proteinExistence type="inferred from homology"/>
<dbReference type="HAMAP" id="MF_01572">
    <property type="entry name" value="UPF0397"/>
    <property type="match status" value="1"/>
</dbReference>
<evidence type="ECO:0000313" key="6">
    <source>
        <dbReference type="EMBL" id="MEQ2466966.1"/>
    </source>
</evidence>
<dbReference type="RefSeq" id="WP_031539215.1">
    <property type="nucleotide sequence ID" value="NZ_JBBMFN010000038.1"/>
</dbReference>
<feature type="transmembrane region" description="Helical" evidence="5">
    <location>
        <begin position="117"/>
        <end position="140"/>
    </location>
</feature>
<evidence type="ECO:0000256" key="4">
    <source>
        <dbReference type="ARBA" id="ARBA00023136"/>
    </source>
</evidence>
<keyword evidence="3 5" id="KW-1133">Transmembrane helix</keyword>
<name>A0ABV1F0V1_9BACI</name>
<evidence type="ECO:0000256" key="2">
    <source>
        <dbReference type="ARBA" id="ARBA00022692"/>
    </source>
</evidence>
<organism evidence="6 7">
    <name type="scientific">Niallia hominis</name>
    <dbReference type="NCBI Taxonomy" id="3133173"/>
    <lineage>
        <taxon>Bacteria</taxon>
        <taxon>Bacillati</taxon>
        <taxon>Bacillota</taxon>
        <taxon>Bacilli</taxon>
        <taxon>Bacillales</taxon>
        <taxon>Bacillaceae</taxon>
        <taxon>Niallia</taxon>
    </lineage>
</organism>
<keyword evidence="7" id="KW-1185">Reference proteome</keyword>
<evidence type="ECO:0000256" key="5">
    <source>
        <dbReference type="HAMAP-Rule" id="MF_01572"/>
    </source>
</evidence>
<gene>
    <name evidence="6" type="ORF">WMO63_15005</name>
</gene>
<comment type="subcellular location">
    <subcellularLocation>
        <location evidence="5">Cell membrane</location>
        <topology evidence="5">Multi-pass membrane protein</topology>
    </subcellularLocation>
</comment>
<dbReference type="InterPro" id="IPR009825">
    <property type="entry name" value="ECF_substrate-spec-like"/>
</dbReference>
<comment type="similarity">
    <text evidence="5">Belongs to the UPF0397 family.</text>
</comment>
<dbReference type="PANTHER" id="PTHR37815:SF3">
    <property type="entry name" value="UPF0397 PROTEIN SPR0429"/>
    <property type="match status" value="1"/>
</dbReference>
<accession>A0ABV1F0V1</accession>
<feature type="transmembrane region" description="Helical" evidence="5">
    <location>
        <begin position="12"/>
        <end position="32"/>
    </location>
</feature>
<evidence type="ECO:0000256" key="3">
    <source>
        <dbReference type="ARBA" id="ARBA00022989"/>
    </source>
</evidence>
<feature type="transmembrane region" description="Helical" evidence="5">
    <location>
        <begin position="79"/>
        <end position="97"/>
    </location>
</feature>
<keyword evidence="4 5" id="KW-0472">Membrane</keyword>
<dbReference type="Proteomes" id="UP001465426">
    <property type="component" value="Unassembled WGS sequence"/>
</dbReference>
<comment type="caution">
    <text evidence="6">The sequence shown here is derived from an EMBL/GenBank/DDBJ whole genome shotgun (WGS) entry which is preliminary data.</text>
</comment>
<feature type="transmembrane region" description="Helical" evidence="5">
    <location>
        <begin position="146"/>
        <end position="172"/>
    </location>
</feature>
<feature type="transmembrane region" description="Helical" evidence="5">
    <location>
        <begin position="44"/>
        <end position="67"/>
    </location>
</feature>
<evidence type="ECO:0000256" key="1">
    <source>
        <dbReference type="ARBA" id="ARBA00022475"/>
    </source>
</evidence>
<protein>
    <recommendedName>
        <fullName evidence="5">UPF0397 protein WMO63_15005</fullName>
    </recommendedName>
</protein>
<keyword evidence="2 5" id="KW-0812">Transmembrane</keyword>
<dbReference type="NCBIfam" id="NF010182">
    <property type="entry name" value="PRK13661.1"/>
    <property type="match status" value="1"/>
</dbReference>
<dbReference type="Pfam" id="PF07155">
    <property type="entry name" value="ECF-ribofla_trS"/>
    <property type="match status" value="1"/>
</dbReference>
<sequence>MGRKTVLSTKNVVAIGIGAAVFIILGRFAAIPTGVPNTSFETSYAFLALMSVVFGPVVGGLIGFIGHALKDILVWGSPWWSWIIVSGIVGVGFGLAWKKINIKEGIFGWKQILTFNVVQIIVQAIGWFVLAPLLDVLIYAEPINKVILQGLVAGGLNIATVAVLGTLLIYAYSKTISKTNSLEKEETF</sequence>
<evidence type="ECO:0000313" key="7">
    <source>
        <dbReference type="Proteomes" id="UP001465426"/>
    </source>
</evidence>
<dbReference type="EMBL" id="JBBMFN010000038">
    <property type="protein sequence ID" value="MEQ2466966.1"/>
    <property type="molecule type" value="Genomic_DNA"/>
</dbReference>
<dbReference type="Gene3D" id="1.10.1760.20">
    <property type="match status" value="1"/>
</dbReference>
<dbReference type="InterPro" id="IPR022914">
    <property type="entry name" value="UPF0397"/>
</dbReference>